<feature type="domain" description="Carbohydrate kinase PfkB" evidence="7">
    <location>
        <begin position="15"/>
        <end position="318"/>
    </location>
</feature>
<evidence type="ECO:0000256" key="5">
    <source>
        <dbReference type="ARBA" id="ARBA00022840"/>
    </source>
</evidence>
<comment type="similarity">
    <text evidence="1 6">Belongs to the carbohydrate kinase PfkB family.</text>
</comment>
<dbReference type="InterPro" id="IPR029056">
    <property type="entry name" value="Ribokinase-like"/>
</dbReference>
<keyword evidence="4 6" id="KW-0418">Kinase</keyword>
<evidence type="ECO:0000313" key="8">
    <source>
        <dbReference type="EMBL" id="GAA2000866.1"/>
    </source>
</evidence>
<dbReference type="PRINTS" id="PR00990">
    <property type="entry name" value="RIBOKINASE"/>
</dbReference>
<comment type="caution">
    <text evidence="8">The sequence shown here is derived from an EMBL/GenBank/DDBJ whole genome shotgun (WGS) entry which is preliminary data.</text>
</comment>
<dbReference type="PROSITE" id="PS00584">
    <property type="entry name" value="PFKB_KINASES_2"/>
    <property type="match status" value="1"/>
</dbReference>
<dbReference type="PANTHER" id="PTHR43085">
    <property type="entry name" value="HEXOKINASE FAMILY MEMBER"/>
    <property type="match status" value="1"/>
</dbReference>
<dbReference type="Proteomes" id="UP001501585">
    <property type="component" value="Unassembled WGS sequence"/>
</dbReference>
<dbReference type="InterPro" id="IPR002139">
    <property type="entry name" value="Ribo/fructo_kinase"/>
</dbReference>
<sequence length="327" mass="33971">MSAPRTLPPEPGAPRLAVLGENVMDLIPRGDEPGVYRAVPGGGPANIAVAAARLGTPTAFLARFGADGFGATMRERLAAEGIGLDLAVAAAEPSALALTSLGTDGQARYDFWMDGAADWQWSDAELAAPLPDSLRLLCVGSVAAFRGPGAEAIERLMARERDRGRLVLGFDPNVRPAVIGDPERARARYLGLAALSHVVKASDEDLRMLHPGRDEEEAARQLLAEGAALVVVTAGAKGARAFTRHRDLAVPAPVVEVQDTIGAGDTFMGALLHTLARLDVAPDAVADLGERDLRTLLTTAGAAAAVTCTRPGAQPPTEADLAPYLSS</sequence>
<dbReference type="InterPro" id="IPR050306">
    <property type="entry name" value="PfkB_Carbo_kinase"/>
</dbReference>
<dbReference type="Gene3D" id="3.40.1190.20">
    <property type="match status" value="1"/>
</dbReference>
<dbReference type="EMBL" id="BAAAPC010000012">
    <property type="protein sequence ID" value="GAA2000866.1"/>
    <property type="molecule type" value="Genomic_DNA"/>
</dbReference>
<keyword evidence="3" id="KW-0547">Nucleotide-binding</keyword>
<proteinExistence type="inferred from homology"/>
<dbReference type="RefSeq" id="WP_344102872.1">
    <property type="nucleotide sequence ID" value="NZ_BAAAPC010000012.1"/>
</dbReference>
<evidence type="ECO:0000256" key="1">
    <source>
        <dbReference type="ARBA" id="ARBA00010688"/>
    </source>
</evidence>
<evidence type="ECO:0000313" key="9">
    <source>
        <dbReference type="Proteomes" id="UP001501585"/>
    </source>
</evidence>
<dbReference type="Pfam" id="PF00294">
    <property type="entry name" value="PfkB"/>
    <property type="match status" value="1"/>
</dbReference>
<evidence type="ECO:0000256" key="3">
    <source>
        <dbReference type="ARBA" id="ARBA00022741"/>
    </source>
</evidence>
<keyword evidence="5" id="KW-0067">ATP-binding</keyword>
<keyword evidence="9" id="KW-1185">Reference proteome</keyword>
<evidence type="ECO:0000259" key="7">
    <source>
        <dbReference type="Pfam" id="PF00294"/>
    </source>
</evidence>
<evidence type="ECO:0000256" key="4">
    <source>
        <dbReference type="ARBA" id="ARBA00022777"/>
    </source>
</evidence>
<evidence type="ECO:0000256" key="2">
    <source>
        <dbReference type="ARBA" id="ARBA00022679"/>
    </source>
</evidence>
<dbReference type="SUPFAM" id="SSF53613">
    <property type="entry name" value="Ribokinase-like"/>
    <property type="match status" value="1"/>
</dbReference>
<dbReference type="GO" id="GO:0016301">
    <property type="term" value="F:kinase activity"/>
    <property type="evidence" value="ECO:0007669"/>
    <property type="project" value="UniProtKB-KW"/>
</dbReference>
<dbReference type="InterPro" id="IPR002173">
    <property type="entry name" value="Carboh/pur_kinase_PfkB_CS"/>
</dbReference>
<accession>A0ABP5EMU2</accession>
<evidence type="ECO:0000256" key="6">
    <source>
        <dbReference type="RuleBase" id="RU003704"/>
    </source>
</evidence>
<name>A0ABP5EMU2_9ACTN</name>
<protein>
    <submittedName>
        <fullName evidence="8">Carbohydrate kinase</fullName>
    </submittedName>
</protein>
<reference evidence="9" key="1">
    <citation type="journal article" date="2019" name="Int. J. Syst. Evol. Microbiol.">
        <title>The Global Catalogue of Microorganisms (GCM) 10K type strain sequencing project: providing services to taxonomists for standard genome sequencing and annotation.</title>
        <authorList>
            <consortium name="The Broad Institute Genomics Platform"/>
            <consortium name="The Broad Institute Genome Sequencing Center for Infectious Disease"/>
            <person name="Wu L."/>
            <person name="Ma J."/>
        </authorList>
    </citation>
    <scope>NUCLEOTIDE SEQUENCE [LARGE SCALE GENOMIC DNA]</scope>
    <source>
        <strain evidence="9">JCM 15313</strain>
    </source>
</reference>
<dbReference type="CDD" id="cd01167">
    <property type="entry name" value="bac_FRK"/>
    <property type="match status" value="1"/>
</dbReference>
<gene>
    <name evidence="8" type="ORF">GCM10009799_30160</name>
</gene>
<keyword evidence="2 6" id="KW-0808">Transferase</keyword>
<dbReference type="InterPro" id="IPR011611">
    <property type="entry name" value="PfkB_dom"/>
</dbReference>
<organism evidence="8 9">
    <name type="scientific">Nocardiopsis rhodophaea</name>
    <dbReference type="NCBI Taxonomy" id="280238"/>
    <lineage>
        <taxon>Bacteria</taxon>
        <taxon>Bacillati</taxon>
        <taxon>Actinomycetota</taxon>
        <taxon>Actinomycetes</taxon>
        <taxon>Streptosporangiales</taxon>
        <taxon>Nocardiopsidaceae</taxon>
        <taxon>Nocardiopsis</taxon>
    </lineage>
</organism>
<dbReference type="PANTHER" id="PTHR43085:SF1">
    <property type="entry name" value="PSEUDOURIDINE KINASE-RELATED"/>
    <property type="match status" value="1"/>
</dbReference>